<dbReference type="Pfam" id="PF00590">
    <property type="entry name" value="TP_methylase"/>
    <property type="match status" value="1"/>
</dbReference>
<dbReference type="EMBL" id="CP001014">
    <property type="protein sequence ID" value="ACB39286.1"/>
    <property type="molecule type" value="Genomic_DNA"/>
</dbReference>
<keyword evidence="6" id="KW-1185">Reference proteome</keyword>
<dbReference type="HOGENOM" id="CLU_011276_7_2_2"/>
<dbReference type="InterPro" id="IPR000878">
    <property type="entry name" value="4pyrrol_Mease"/>
</dbReference>
<feature type="domain" description="Tetrapyrrole methylase" evidence="4">
    <location>
        <begin position="3"/>
        <end position="192"/>
    </location>
</feature>
<keyword evidence="3 5" id="KW-0489">Methyltransferase</keyword>
<dbReference type="GO" id="GO:0004851">
    <property type="term" value="F:uroporphyrin-III C-methyltransferase activity"/>
    <property type="evidence" value="ECO:0007669"/>
    <property type="project" value="UniProtKB-EC"/>
</dbReference>
<evidence type="ECO:0000259" key="4">
    <source>
        <dbReference type="Pfam" id="PF00590"/>
    </source>
</evidence>
<dbReference type="PROSITE" id="PS00839">
    <property type="entry name" value="SUMT_1"/>
    <property type="match status" value="1"/>
</dbReference>
<dbReference type="KEGG" id="tne:Tneu_0336"/>
<dbReference type="OrthoDB" id="24444at2157"/>
<dbReference type="GeneID" id="6165108"/>
<dbReference type="PANTHER" id="PTHR45790:SF3">
    <property type="entry name" value="S-ADENOSYL-L-METHIONINE-DEPENDENT UROPORPHYRINOGEN III METHYLTRANSFERASE, CHLOROPLASTIC"/>
    <property type="match status" value="1"/>
</dbReference>
<name>B1YBQ2_PYRNV</name>
<reference evidence="5" key="1">
    <citation type="submission" date="2008-03" db="EMBL/GenBank/DDBJ databases">
        <title>Complete sequence of Thermoproteus neutrophilus V24Sta.</title>
        <authorList>
            <consortium name="US DOE Joint Genome Institute"/>
            <person name="Copeland A."/>
            <person name="Lucas S."/>
            <person name="Lapidus A."/>
            <person name="Glavina del Rio T."/>
            <person name="Dalin E."/>
            <person name="Tice H."/>
            <person name="Bruce D."/>
            <person name="Goodwin L."/>
            <person name="Pitluck S."/>
            <person name="Sims D."/>
            <person name="Brettin T."/>
            <person name="Detter J.C."/>
            <person name="Han C."/>
            <person name="Kuske C.R."/>
            <person name="Schmutz J."/>
            <person name="Larimer F."/>
            <person name="Land M."/>
            <person name="Hauser L."/>
            <person name="Kyrpides N."/>
            <person name="Mikhailova N."/>
            <person name="Biddle J.F."/>
            <person name="Zhang Z."/>
            <person name="Fitz-Gibbon S.T."/>
            <person name="Lowe T.M."/>
            <person name="Saltikov C."/>
            <person name="House C.H."/>
            <person name="Richardson P."/>
        </authorList>
    </citation>
    <scope>NUCLEOTIDE SEQUENCE [LARGE SCALE GENOMIC DNA]</scope>
    <source>
        <strain evidence="5">V24Sta</strain>
    </source>
</reference>
<dbReference type="InterPro" id="IPR014777">
    <property type="entry name" value="4pyrrole_Mease_sub1"/>
</dbReference>
<dbReference type="InterPro" id="IPR035996">
    <property type="entry name" value="4pyrrol_Methylase_sf"/>
</dbReference>
<dbReference type="InterPro" id="IPR003043">
    <property type="entry name" value="Uropor_MeTrfase_CS"/>
</dbReference>
<accession>B1YBQ2</accession>
<organism evidence="5 6">
    <name type="scientific">Pyrobaculum neutrophilum (strain DSM 2338 / JCM 9278 / NBRC 100436 / V24Sta)</name>
    <name type="common">Thermoproteus neutrophilus</name>
    <dbReference type="NCBI Taxonomy" id="444157"/>
    <lineage>
        <taxon>Archaea</taxon>
        <taxon>Thermoproteota</taxon>
        <taxon>Thermoprotei</taxon>
        <taxon>Thermoproteales</taxon>
        <taxon>Thermoproteaceae</taxon>
        <taxon>Pyrobaculum</taxon>
    </lineage>
</organism>
<dbReference type="EC" id="2.1.1.107" evidence="1"/>
<dbReference type="RefSeq" id="WP_012349707.1">
    <property type="nucleotide sequence ID" value="NC_010525.1"/>
</dbReference>
<dbReference type="PROSITE" id="PS00840">
    <property type="entry name" value="SUMT_2"/>
    <property type="match status" value="1"/>
</dbReference>
<dbReference type="PANTHER" id="PTHR45790">
    <property type="entry name" value="SIROHEME SYNTHASE-RELATED"/>
    <property type="match status" value="1"/>
</dbReference>
<evidence type="ECO:0000256" key="3">
    <source>
        <dbReference type="RuleBase" id="RU003960"/>
    </source>
</evidence>
<evidence type="ECO:0000313" key="6">
    <source>
        <dbReference type="Proteomes" id="UP000001694"/>
    </source>
</evidence>
<sequence>MPLYVVGAGPGDPKLLTVRARELLEQADVVAYGDLVPEEVVKIAGRARVVKIGHRRVEHDAAVDALIEEARRSTVVILKNGDPTIFGRGVKICKTAKERGVPCEVVPGVSSFTAAAALFQIELTDGESLRHVALLSYPHFSADVLREVKADTVVIFMMGDRLGEVGQVLAQVCNPERVYLCVGVSTGGRCEEVALEVLGKKRSPRPALVIAQRCRFLT</sequence>
<dbReference type="GO" id="GO:0032259">
    <property type="term" value="P:methylation"/>
    <property type="evidence" value="ECO:0007669"/>
    <property type="project" value="UniProtKB-KW"/>
</dbReference>
<gene>
    <name evidence="5" type="ordered locus">Tneu_0336</name>
</gene>
<dbReference type="InterPro" id="IPR050161">
    <property type="entry name" value="Siro_Cobalamin_biosynth"/>
</dbReference>
<dbReference type="Gene3D" id="3.40.1010.10">
    <property type="entry name" value="Cobalt-precorrin-4 Transmethylase, Domain 1"/>
    <property type="match status" value="1"/>
</dbReference>
<comment type="similarity">
    <text evidence="3">Belongs to the precorrin methyltransferase family.</text>
</comment>
<dbReference type="eggNOG" id="arCOG00649">
    <property type="taxonomic scope" value="Archaea"/>
</dbReference>
<dbReference type="GO" id="GO:0019354">
    <property type="term" value="P:siroheme biosynthetic process"/>
    <property type="evidence" value="ECO:0007669"/>
    <property type="project" value="TreeGrafter"/>
</dbReference>
<evidence type="ECO:0000256" key="1">
    <source>
        <dbReference type="ARBA" id="ARBA00012162"/>
    </source>
</evidence>
<keyword evidence="3" id="KW-0808">Transferase</keyword>
<evidence type="ECO:0000256" key="2">
    <source>
        <dbReference type="ARBA" id="ARBA00023244"/>
    </source>
</evidence>
<dbReference type="Proteomes" id="UP000001694">
    <property type="component" value="Chromosome"/>
</dbReference>
<proteinExistence type="inferred from homology"/>
<evidence type="ECO:0000313" key="5">
    <source>
        <dbReference type="EMBL" id="ACB39286.1"/>
    </source>
</evidence>
<dbReference type="STRING" id="444157.Tneu_0336"/>
<protein>
    <recommendedName>
        <fullName evidence="1">uroporphyrinogen-III C-methyltransferase</fullName>
        <ecNumber evidence="1">2.1.1.107</ecNumber>
    </recommendedName>
</protein>
<keyword evidence="2" id="KW-0627">Porphyrin biosynthesis</keyword>
<dbReference type="SUPFAM" id="SSF53790">
    <property type="entry name" value="Tetrapyrrole methylase"/>
    <property type="match status" value="1"/>
</dbReference>
<dbReference type="AlphaFoldDB" id="B1YBQ2"/>